<evidence type="ECO:0000256" key="4">
    <source>
        <dbReference type="ARBA" id="ARBA00022741"/>
    </source>
</evidence>
<dbReference type="EMBL" id="CP003075">
    <property type="protein sequence ID" value="AEQ52315.1"/>
    <property type="molecule type" value="Genomic_DNA"/>
</dbReference>
<name>G4R7L4_PELHB</name>
<reference evidence="11 12" key="1">
    <citation type="journal article" date="2012" name="J. Bacteriol.">
        <title>Complete genome sequence of Pelagibacterium halotolerans B2T.</title>
        <authorList>
            <person name="Huo Y.Y."/>
            <person name="Cheng H."/>
            <person name="Han X.F."/>
            <person name="Jiang X.W."/>
            <person name="Sun C."/>
            <person name="Zhang X.Q."/>
            <person name="Zhu X.F."/>
            <person name="Liu Y.F."/>
            <person name="Li P.F."/>
            <person name="Ni P.X."/>
            <person name="Wu M."/>
        </authorList>
    </citation>
    <scope>NUCLEOTIDE SEQUENCE [LARGE SCALE GENOMIC DNA]</scope>
    <source>
        <strain evidence="12">DSM 22347 / JCM 15775 / CGMCC 1.7692 / B2</strain>
    </source>
</reference>
<dbReference type="RefSeq" id="WP_014131464.1">
    <property type="nucleotide sequence ID" value="NC_016078.1"/>
</dbReference>
<evidence type="ECO:0000259" key="9">
    <source>
        <dbReference type="PROSITE" id="PS50893"/>
    </source>
</evidence>
<feature type="transmembrane region" description="Helical" evidence="8">
    <location>
        <begin position="169"/>
        <end position="189"/>
    </location>
</feature>
<keyword evidence="3 8" id="KW-0812">Transmembrane</keyword>
<dbReference type="InterPro" id="IPR036640">
    <property type="entry name" value="ABC1_TM_sf"/>
</dbReference>
<keyword evidence="4" id="KW-0547">Nucleotide-binding</keyword>
<dbReference type="GO" id="GO:0042883">
    <property type="term" value="P:cysteine transport"/>
    <property type="evidence" value="ECO:0007669"/>
    <property type="project" value="InterPro"/>
</dbReference>
<feature type="transmembrane region" description="Helical" evidence="8">
    <location>
        <begin position="276"/>
        <end position="298"/>
    </location>
</feature>
<dbReference type="GO" id="GO:0016887">
    <property type="term" value="F:ATP hydrolysis activity"/>
    <property type="evidence" value="ECO:0007669"/>
    <property type="project" value="InterPro"/>
</dbReference>
<dbReference type="Gene3D" id="1.20.1560.10">
    <property type="entry name" value="ABC transporter type 1, transmembrane domain"/>
    <property type="match status" value="1"/>
</dbReference>
<dbReference type="eggNOG" id="COG4988">
    <property type="taxonomic scope" value="Bacteria"/>
</dbReference>
<evidence type="ECO:0000256" key="1">
    <source>
        <dbReference type="ARBA" id="ARBA00004651"/>
    </source>
</evidence>
<dbReference type="KEGG" id="phl:KKY_2306"/>
<protein>
    <submittedName>
        <fullName evidence="11">Transport ATP-binding protein CydD</fullName>
    </submittedName>
</protein>
<evidence type="ECO:0000313" key="12">
    <source>
        <dbReference type="Proteomes" id="UP000008850"/>
    </source>
</evidence>
<dbReference type="PANTHER" id="PTHR24221:SF261">
    <property type="entry name" value="GLUTATHIONE_L-CYSTEINE TRANSPORT SYSTEM ATP-BINDING_PERMEASE PROTEIN CYDD"/>
    <property type="match status" value="1"/>
</dbReference>
<dbReference type="InterPro" id="IPR003439">
    <property type="entry name" value="ABC_transporter-like_ATP-bd"/>
</dbReference>
<dbReference type="PROSITE" id="PS50893">
    <property type="entry name" value="ABC_TRANSPORTER_2"/>
    <property type="match status" value="1"/>
</dbReference>
<feature type="transmembrane region" description="Helical" evidence="8">
    <location>
        <begin position="249"/>
        <end position="270"/>
    </location>
</feature>
<feature type="transmembrane region" description="Helical" evidence="8">
    <location>
        <begin position="144"/>
        <end position="163"/>
    </location>
</feature>
<evidence type="ECO:0000259" key="10">
    <source>
        <dbReference type="PROSITE" id="PS50929"/>
    </source>
</evidence>
<dbReference type="InterPro" id="IPR014216">
    <property type="entry name" value="ABC_transptr_CydD"/>
</dbReference>
<feature type="domain" description="ABC transporter" evidence="9">
    <location>
        <begin position="353"/>
        <end position="582"/>
    </location>
</feature>
<accession>G4R7L4</accession>
<dbReference type="CDD" id="cd18584">
    <property type="entry name" value="ABC_6TM_AarD_CydD"/>
    <property type="match status" value="1"/>
</dbReference>
<dbReference type="InterPro" id="IPR039421">
    <property type="entry name" value="Type_1_exporter"/>
</dbReference>
<comment type="subcellular location">
    <subcellularLocation>
        <location evidence="1">Cell membrane</location>
        <topology evidence="1">Multi-pass membrane protein</topology>
    </subcellularLocation>
</comment>
<evidence type="ECO:0000256" key="2">
    <source>
        <dbReference type="ARBA" id="ARBA00005417"/>
    </source>
</evidence>
<dbReference type="GO" id="GO:0034040">
    <property type="term" value="F:ATPase-coupled lipid transmembrane transporter activity"/>
    <property type="evidence" value="ECO:0007669"/>
    <property type="project" value="TreeGrafter"/>
</dbReference>
<dbReference type="InterPro" id="IPR003593">
    <property type="entry name" value="AAA+_ATPase"/>
</dbReference>
<dbReference type="CDD" id="cd03228">
    <property type="entry name" value="ABCC_MRP_Like"/>
    <property type="match status" value="1"/>
</dbReference>
<dbReference type="GO" id="GO:0005886">
    <property type="term" value="C:plasma membrane"/>
    <property type="evidence" value="ECO:0007669"/>
    <property type="project" value="UniProtKB-SubCell"/>
</dbReference>
<dbReference type="NCBIfam" id="TIGR02857">
    <property type="entry name" value="CydD"/>
    <property type="match status" value="1"/>
</dbReference>
<dbReference type="PROSITE" id="PS50929">
    <property type="entry name" value="ABC_TM1F"/>
    <property type="match status" value="1"/>
</dbReference>
<keyword evidence="6 8" id="KW-1133">Transmembrane helix</keyword>
<evidence type="ECO:0000256" key="5">
    <source>
        <dbReference type="ARBA" id="ARBA00022840"/>
    </source>
</evidence>
<dbReference type="InterPro" id="IPR027417">
    <property type="entry name" value="P-loop_NTPase"/>
</dbReference>
<evidence type="ECO:0000256" key="8">
    <source>
        <dbReference type="SAM" id="Phobius"/>
    </source>
</evidence>
<feature type="domain" description="ABC transmembrane type-1" evidence="10">
    <location>
        <begin position="30"/>
        <end position="317"/>
    </location>
</feature>
<dbReference type="Pfam" id="PF00664">
    <property type="entry name" value="ABC_membrane"/>
    <property type="match status" value="1"/>
</dbReference>
<dbReference type="PATRIC" id="fig|1082931.4.peg.2274"/>
<dbReference type="GO" id="GO:0140359">
    <property type="term" value="F:ABC-type transporter activity"/>
    <property type="evidence" value="ECO:0007669"/>
    <property type="project" value="InterPro"/>
</dbReference>
<gene>
    <name evidence="11" type="ordered locus">KKY_2306</name>
</gene>
<evidence type="ECO:0000256" key="7">
    <source>
        <dbReference type="ARBA" id="ARBA00023136"/>
    </source>
</evidence>
<keyword evidence="12" id="KW-1185">Reference proteome</keyword>
<dbReference type="InterPro" id="IPR011527">
    <property type="entry name" value="ABC1_TM_dom"/>
</dbReference>
<dbReference type="HOGENOM" id="CLU_000604_84_9_5"/>
<organism evidence="11 12">
    <name type="scientific">Pelagibacterium halotolerans (strain DSM 22347 / JCM 15775 / CGMCC 1.7692 / B2)</name>
    <dbReference type="NCBI Taxonomy" id="1082931"/>
    <lineage>
        <taxon>Bacteria</taxon>
        <taxon>Pseudomonadati</taxon>
        <taxon>Pseudomonadota</taxon>
        <taxon>Alphaproteobacteria</taxon>
        <taxon>Hyphomicrobiales</taxon>
        <taxon>Devosiaceae</taxon>
        <taxon>Pelagibacterium</taxon>
    </lineage>
</organism>
<dbReference type="InterPro" id="IPR017871">
    <property type="entry name" value="ABC_transporter-like_CS"/>
</dbReference>
<dbReference type="Proteomes" id="UP000008850">
    <property type="component" value="Chromosome"/>
</dbReference>
<dbReference type="SUPFAM" id="SSF52540">
    <property type="entry name" value="P-loop containing nucleoside triphosphate hydrolases"/>
    <property type="match status" value="1"/>
</dbReference>
<evidence type="ECO:0000256" key="3">
    <source>
        <dbReference type="ARBA" id="ARBA00022692"/>
    </source>
</evidence>
<dbReference type="STRING" id="1082931.KKY_2306"/>
<evidence type="ECO:0000313" key="11">
    <source>
        <dbReference type="EMBL" id="AEQ52315.1"/>
    </source>
</evidence>
<dbReference type="Gene3D" id="3.40.50.300">
    <property type="entry name" value="P-loop containing nucleotide triphosphate hydrolases"/>
    <property type="match status" value="1"/>
</dbReference>
<dbReference type="PANTHER" id="PTHR24221">
    <property type="entry name" value="ATP-BINDING CASSETTE SUB-FAMILY B"/>
    <property type="match status" value="1"/>
</dbReference>
<dbReference type="SMART" id="SM00382">
    <property type="entry name" value="AAA"/>
    <property type="match status" value="1"/>
</dbReference>
<keyword evidence="5 11" id="KW-0067">ATP-binding</keyword>
<dbReference type="Pfam" id="PF00005">
    <property type="entry name" value="ABC_tran"/>
    <property type="match status" value="1"/>
</dbReference>
<dbReference type="PROSITE" id="PS00211">
    <property type="entry name" value="ABC_TRANSPORTER_1"/>
    <property type="match status" value="1"/>
</dbReference>
<feature type="transmembrane region" description="Helical" evidence="8">
    <location>
        <begin position="62"/>
        <end position="83"/>
    </location>
</feature>
<feature type="transmembrane region" description="Helical" evidence="8">
    <location>
        <begin position="26"/>
        <end position="50"/>
    </location>
</feature>
<proteinExistence type="inferred from homology"/>
<dbReference type="GO" id="GO:0005524">
    <property type="term" value="F:ATP binding"/>
    <property type="evidence" value="ECO:0007669"/>
    <property type="project" value="UniProtKB-KW"/>
</dbReference>
<comment type="similarity">
    <text evidence="2">Belongs to the ABC transporter superfamily.</text>
</comment>
<dbReference type="AlphaFoldDB" id="G4R7L4"/>
<sequence length="582" mass="60855">MASASQTPAPATTARKLMGLRAQGGYALHLAIAAPLVSGVLLVVYAWLLAQTLGRTIEGGEPLSAVLGLIAAMALIVILRAILSLIGEQAGTIGAEAIKKSLRDRLFSHLLAQRHALGLKPASGAVAAALIDQVDGLENFFARYLPAMIAAAILPVAFAVVLFPIDWVVALLFLFTGPLIPVFMALAGWGAQAATDRQATALSRLSAHFADRLRGLLTLKLFGREADAINDVHAASEALRRRTNAVLRIAFLSSAILEFFAALGVAGVALYVGLTYLGFLGINPGLTLGAGLFALIMAPEVYAPLRQLAAHYHDRATARSALAEIENLVADPDTLQSADIAPPALAHKRATHLTISGLTVRTASGTPILDGLNLDLAAGQSLAIMGPSGIGKSTLARAMTRLIPFDGEIAIDGRPLPDWPEPELRGTLAFIGQKPRIFTGTIAENIGFADPLADDAAIASAAERGLVSQFSSALPDGLATLVGEGGYGLSGGQIQRIGLARLFLTDPALIVLDEPTAHLDPQTEAQVLDQVFAFAEGRTLIILTHSATVAARADAVLRMAGGRLLATPHRAKSVTLKREDRA</sequence>
<keyword evidence="7 8" id="KW-0472">Membrane</keyword>
<dbReference type="SUPFAM" id="SSF90123">
    <property type="entry name" value="ABC transporter transmembrane region"/>
    <property type="match status" value="1"/>
</dbReference>
<evidence type="ECO:0000256" key="6">
    <source>
        <dbReference type="ARBA" id="ARBA00022989"/>
    </source>
</evidence>